<dbReference type="Pfam" id="PF22547">
    <property type="entry name" value="2H-SAK"/>
    <property type="match status" value="1"/>
</dbReference>
<dbReference type="SUPFAM" id="SSF56091">
    <property type="entry name" value="DNA ligase/mRNA capping enzyme, catalytic domain"/>
    <property type="match status" value="1"/>
</dbReference>
<dbReference type="SMART" id="SM00404">
    <property type="entry name" value="PTPc_motif"/>
    <property type="match status" value="1"/>
</dbReference>
<dbReference type="EMBL" id="CM026429">
    <property type="protein sequence ID" value="KAG0565216.1"/>
    <property type="molecule type" value="Genomic_DNA"/>
</dbReference>
<reference evidence="4" key="1">
    <citation type="submission" date="2020-06" db="EMBL/GenBank/DDBJ databases">
        <title>WGS assembly of Ceratodon purpureus strain R40.</title>
        <authorList>
            <person name="Carey S.B."/>
            <person name="Jenkins J."/>
            <person name="Shu S."/>
            <person name="Lovell J.T."/>
            <person name="Sreedasyam A."/>
            <person name="Maumus F."/>
            <person name="Tiley G.P."/>
            <person name="Fernandez-Pozo N."/>
            <person name="Barry K."/>
            <person name="Chen C."/>
            <person name="Wang M."/>
            <person name="Lipzen A."/>
            <person name="Daum C."/>
            <person name="Saski C.A."/>
            <person name="Payton A.C."/>
            <person name="Mcbreen J.C."/>
            <person name="Conrad R.E."/>
            <person name="Kollar L.M."/>
            <person name="Olsson S."/>
            <person name="Huttunen S."/>
            <person name="Landis J.B."/>
            <person name="Wickett N.J."/>
            <person name="Johnson M.G."/>
            <person name="Rensing S.A."/>
            <person name="Grimwood J."/>
            <person name="Schmutz J."/>
            <person name="Mcdaniel S.F."/>
        </authorList>
    </citation>
    <scope>NUCLEOTIDE SEQUENCE</scope>
    <source>
        <strain evidence="4">R40</strain>
    </source>
</reference>
<evidence type="ECO:0000313" key="4">
    <source>
        <dbReference type="EMBL" id="KAG0565216.1"/>
    </source>
</evidence>
<dbReference type="Pfam" id="PF09414">
    <property type="entry name" value="RNA_ligase"/>
    <property type="match status" value="1"/>
</dbReference>
<dbReference type="InterPro" id="IPR057023">
    <property type="entry name" value="PTP-SAK"/>
</dbReference>
<dbReference type="InterPro" id="IPR029021">
    <property type="entry name" value="Prot-tyrosine_phosphatase-like"/>
</dbReference>
<dbReference type="InterPro" id="IPR003595">
    <property type="entry name" value="Tyr_Pase_cat"/>
</dbReference>
<gene>
    <name evidence="4" type="ORF">KC19_8G174200</name>
</gene>
<keyword evidence="5" id="KW-1185">Reference proteome</keyword>
<dbReference type="PANTHER" id="PTHR43883">
    <property type="entry name" value="SLR0207 PROTEIN"/>
    <property type="match status" value="1"/>
</dbReference>
<dbReference type="InterPro" id="IPR000242">
    <property type="entry name" value="PTP_cat"/>
</dbReference>
<dbReference type="PROSITE" id="PS50055">
    <property type="entry name" value="TYR_PHOSPHATASE_PTP"/>
    <property type="match status" value="1"/>
</dbReference>
<dbReference type="PANTHER" id="PTHR43883:SF1">
    <property type="entry name" value="GLUCONOKINASE"/>
    <property type="match status" value="1"/>
</dbReference>
<dbReference type="Pfam" id="PF22784">
    <property type="entry name" value="PTP-SAK"/>
    <property type="match status" value="1"/>
</dbReference>
<accession>A0A8T0GZZ0</accession>
<dbReference type="Gene3D" id="3.30.470.30">
    <property type="entry name" value="DNA ligase/mRNA capping enzyme"/>
    <property type="match status" value="1"/>
</dbReference>
<name>A0A8T0GZZ0_CERPU</name>
<evidence type="ECO:0000256" key="1">
    <source>
        <dbReference type="ARBA" id="ARBA00022801"/>
    </source>
</evidence>
<dbReference type="SUPFAM" id="SSF52540">
    <property type="entry name" value="P-loop containing nucleoside triphosphate hydrolases"/>
    <property type="match status" value="1"/>
</dbReference>
<dbReference type="Gene3D" id="3.90.190.10">
    <property type="entry name" value="Protein tyrosine phosphatase superfamily"/>
    <property type="match status" value="1"/>
</dbReference>
<keyword evidence="1" id="KW-0378">Hydrolase</keyword>
<dbReference type="Gene3D" id="3.40.50.300">
    <property type="entry name" value="P-loop containing nucleotide triphosphate hydrolases"/>
    <property type="match status" value="1"/>
</dbReference>
<sequence>MAATLQSFRGGLALQGSMIDDAARGFRAHVDGACRDSSTPYHITLLTKEECRSRIHLSGTHDTIAAIPVDHLYFLGLGGLENSSVYWVVCIWSAGAAWRKTLGLPPKDFHITLTANDVHSVAKDASSLLNPEELTLAFQGYSPEKQDHVLYHLNSIRSDLTLPLTISRAIAHPDSAKDFLRLGDASVSLIPKLSMLAYNRALQLDPSSHTYVARRLRRLSCLTHYGPVMTAAERELIPCDLRAILVRDPWCVEARQIGHDLVPLEPPPTTLVADSRDRLWCGSYELPRFFSWIVPYFLAGMSTPRNEQDVDTLGEIGINRILTLTKEEPLPASWFAYKTVKNIFIPVENYKVPTFKEVDYFLDAVNEEQTIWLVHCGGGKGRAGTFLACYIAVYGFQKPVSGSPQPKPVCDAGTVIRWLRSMRPGSIETEEQERFIASWISYRWKSKAEDLPEPTGSMSVDGRLPANPELVILVGLPGSGKSWFSSALEKRLKAGVDVVSQDESGSRASCENAVSRRRPGKMVILDRCNASRDERKDWLALADVGENAIAVYFDIDSSICTQRIDRRIHHPTLRAGRSNNAMTQMKSLMSKPTKMEGLSAIITIPSFEAAREAVKLLGGTPSLIKFPRTQHLINLGAATNDDILSSFVSSTGPVVIEEKIDGANMGISLDWNGNLVVQNRSHTVNSRSHTQFRRLDAWLQAHSHDLHAILHQDASFPERHILYGEWVVATHSIAYSNLPDVFLAFDFYDRVTDTFISREALSRLLHGTSIQQVPLICSLPDGVSRKDLIPHMSRTSAFYDGPIEGVYVRFEDPDRMLTVDRGKVVRADFLSGNEHWSKGIIHLNAITGSAPSSSS</sequence>
<dbReference type="InterPro" id="IPR052732">
    <property type="entry name" value="Cell-binding_unc_protein"/>
</dbReference>
<comment type="caution">
    <text evidence="4">The sequence shown here is derived from an EMBL/GenBank/DDBJ whole genome shotgun (WGS) entry which is preliminary data.</text>
</comment>
<dbReference type="InterPro" id="IPR000387">
    <property type="entry name" value="Tyr_Pase_dom"/>
</dbReference>
<dbReference type="SUPFAM" id="SSF52799">
    <property type="entry name" value="(Phosphotyrosine protein) phosphatases II"/>
    <property type="match status" value="1"/>
</dbReference>
<dbReference type="InterPro" id="IPR054498">
    <property type="entry name" value="2H-SAK"/>
</dbReference>
<proteinExistence type="predicted"/>
<dbReference type="CDD" id="cd14504">
    <property type="entry name" value="DUSP23"/>
    <property type="match status" value="1"/>
</dbReference>
<evidence type="ECO:0000259" key="3">
    <source>
        <dbReference type="PROSITE" id="PS50056"/>
    </source>
</evidence>
<evidence type="ECO:0000313" key="5">
    <source>
        <dbReference type="Proteomes" id="UP000822688"/>
    </source>
</evidence>
<dbReference type="InterPro" id="IPR021122">
    <property type="entry name" value="RNA_ligase_dom_REL/Rnl2"/>
</dbReference>
<dbReference type="AlphaFoldDB" id="A0A8T0GZZ0"/>
<dbReference type="PROSITE" id="PS50056">
    <property type="entry name" value="TYR_PHOSPHATASE_2"/>
    <property type="match status" value="1"/>
</dbReference>
<dbReference type="InterPro" id="IPR027417">
    <property type="entry name" value="P-loop_NTPase"/>
</dbReference>
<evidence type="ECO:0000259" key="2">
    <source>
        <dbReference type="PROSITE" id="PS50055"/>
    </source>
</evidence>
<feature type="domain" description="Tyrosine specific protein phosphatases" evidence="3">
    <location>
        <begin position="352"/>
        <end position="434"/>
    </location>
</feature>
<feature type="domain" description="Tyrosine-protein phosphatase" evidence="2">
    <location>
        <begin position="157"/>
        <end position="436"/>
    </location>
</feature>
<organism evidence="4 5">
    <name type="scientific">Ceratodon purpureus</name>
    <name type="common">Fire moss</name>
    <name type="synonym">Dicranum purpureum</name>
    <dbReference type="NCBI Taxonomy" id="3225"/>
    <lineage>
        <taxon>Eukaryota</taxon>
        <taxon>Viridiplantae</taxon>
        <taxon>Streptophyta</taxon>
        <taxon>Embryophyta</taxon>
        <taxon>Bryophyta</taxon>
        <taxon>Bryophytina</taxon>
        <taxon>Bryopsida</taxon>
        <taxon>Dicranidae</taxon>
        <taxon>Pseudoditrichales</taxon>
        <taxon>Ditrichaceae</taxon>
        <taxon>Ceratodon</taxon>
    </lineage>
</organism>
<protein>
    <recommendedName>
        <fullName evidence="6">Tyrosine specific protein phosphatases domain-containing protein</fullName>
    </recommendedName>
</protein>
<dbReference type="GO" id="GO:0004725">
    <property type="term" value="F:protein tyrosine phosphatase activity"/>
    <property type="evidence" value="ECO:0007669"/>
    <property type="project" value="InterPro"/>
</dbReference>
<evidence type="ECO:0008006" key="6">
    <source>
        <dbReference type="Google" id="ProtNLM"/>
    </source>
</evidence>
<dbReference type="Proteomes" id="UP000822688">
    <property type="component" value="Chromosome 8"/>
</dbReference>